<dbReference type="PANTHER" id="PTHR13817:SF166">
    <property type="entry name" value="NEURONAL IGCAM-RELATED"/>
    <property type="match status" value="1"/>
</dbReference>
<dbReference type="InterPro" id="IPR050964">
    <property type="entry name" value="Striated_Muscle_Regulatory"/>
</dbReference>
<sequence>MHTEHGTATLSIRETELDDKGFYTVRATNVEGEAEAKTTLFIICIDPVINTDLDTTLQGTEGETMTLKLAVSGTPKPDIVRMKGNDELAASDRVQVTVSADNDDTYASTIFNVQPKDLGEDSAKITRVDESLQSNKYKVTVSGMWVWMKVRGCG</sequence>
<dbReference type="InterPro" id="IPR013098">
    <property type="entry name" value="Ig_I-set"/>
</dbReference>
<evidence type="ECO:0000313" key="3">
    <source>
        <dbReference type="EMBL" id="CAF1051681.1"/>
    </source>
</evidence>
<protein>
    <recommendedName>
        <fullName evidence="2">Immunoglobulin I-set domain-containing protein</fullName>
    </recommendedName>
</protein>
<comment type="caution">
    <text evidence="3">The sequence shown here is derived from an EMBL/GenBank/DDBJ whole genome shotgun (WGS) entry which is preliminary data.</text>
</comment>
<evidence type="ECO:0000313" key="4">
    <source>
        <dbReference type="EMBL" id="CAF3821153.1"/>
    </source>
</evidence>
<dbReference type="Proteomes" id="UP000663829">
    <property type="component" value="Unassembled WGS sequence"/>
</dbReference>
<dbReference type="InterPro" id="IPR036179">
    <property type="entry name" value="Ig-like_dom_sf"/>
</dbReference>
<dbReference type="EMBL" id="CAJNOQ010004262">
    <property type="protein sequence ID" value="CAF1051681.1"/>
    <property type="molecule type" value="Genomic_DNA"/>
</dbReference>
<keyword evidence="1" id="KW-0677">Repeat</keyword>
<dbReference type="SUPFAM" id="SSF48726">
    <property type="entry name" value="Immunoglobulin"/>
    <property type="match status" value="2"/>
</dbReference>
<dbReference type="Proteomes" id="UP000681722">
    <property type="component" value="Unassembled WGS sequence"/>
</dbReference>
<accession>A0A814KMQ8</accession>
<reference evidence="3" key="1">
    <citation type="submission" date="2021-02" db="EMBL/GenBank/DDBJ databases">
        <authorList>
            <person name="Nowell W R."/>
        </authorList>
    </citation>
    <scope>NUCLEOTIDE SEQUENCE</scope>
</reference>
<evidence type="ECO:0000259" key="2">
    <source>
        <dbReference type="Pfam" id="PF07679"/>
    </source>
</evidence>
<dbReference type="OrthoDB" id="5969272at2759"/>
<dbReference type="AlphaFoldDB" id="A0A814KMQ8"/>
<dbReference type="InterPro" id="IPR013783">
    <property type="entry name" value="Ig-like_fold"/>
</dbReference>
<dbReference type="Gene3D" id="2.60.40.10">
    <property type="entry name" value="Immunoglobulins"/>
    <property type="match status" value="2"/>
</dbReference>
<dbReference type="PANTHER" id="PTHR13817">
    <property type="entry name" value="TITIN"/>
    <property type="match status" value="1"/>
</dbReference>
<dbReference type="CDD" id="cd00096">
    <property type="entry name" value="Ig"/>
    <property type="match status" value="1"/>
</dbReference>
<feature type="domain" description="Immunoglobulin I-set" evidence="2">
    <location>
        <begin position="1"/>
        <end position="42"/>
    </location>
</feature>
<organism evidence="3 5">
    <name type="scientific">Didymodactylos carnosus</name>
    <dbReference type="NCBI Taxonomy" id="1234261"/>
    <lineage>
        <taxon>Eukaryota</taxon>
        <taxon>Metazoa</taxon>
        <taxon>Spiralia</taxon>
        <taxon>Gnathifera</taxon>
        <taxon>Rotifera</taxon>
        <taxon>Eurotatoria</taxon>
        <taxon>Bdelloidea</taxon>
        <taxon>Philodinida</taxon>
        <taxon>Philodinidae</taxon>
        <taxon>Didymodactylos</taxon>
    </lineage>
</organism>
<proteinExistence type="predicted"/>
<evidence type="ECO:0000256" key="1">
    <source>
        <dbReference type="ARBA" id="ARBA00022737"/>
    </source>
</evidence>
<name>A0A814KMQ8_9BILA</name>
<keyword evidence="5" id="KW-1185">Reference proteome</keyword>
<evidence type="ECO:0000313" key="5">
    <source>
        <dbReference type="Proteomes" id="UP000663829"/>
    </source>
</evidence>
<feature type="domain" description="Immunoglobulin I-set" evidence="2">
    <location>
        <begin position="55"/>
        <end position="125"/>
    </location>
</feature>
<dbReference type="EMBL" id="CAJOBC010004262">
    <property type="protein sequence ID" value="CAF3821153.1"/>
    <property type="molecule type" value="Genomic_DNA"/>
</dbReference>
<dbReference type="Pfam" id="PF07679">
    <property type="entry name" value="I-set"/>
    <property type="match status" value="2"/>
</dbReference>
<gene>
    <name evidence="3" type="ORF">GPM918_LOCUS16316</name>
    <name evidence="4" type="ORF">SRO942_LOCUS16316</name>
</gene>